<evidence type="ECO:0000313" key="1">
    <source>
        <dbReference type="EMBL" id="EDO29251.1"/>
    </source>
</evidence>
<keyword evidence="2" id="KW-1185">Reference proteome</keyword>
<gene>
    <name evidence="1" type="ORF">NEMVEDRAFT_v1g47487</name>
</gene>
<evidence type="ECO:0008006" key="3">
    <source>
        <dbReference type="Google" id="ProtNLM"/>
    </source>
</evidence>
<sequence length="90" mass="10145">ISVNEPTFGEVKDTITTLKNGKSPGIDNITAELLKADPEFLDERVHKLLVKVWRHKTIPNDWKKGLIIKLPKKGNLKECKNSRGITLLSI</sequence>
<feature type="non-terminal residue" evidence="1">
    <location>
        <position position="1"/>
    </location>
</feature>
<dbReference type="HOGENOM" id="CLU_118269_0_1_1"/>
<dbReference type="InParanoid" id="A7T462"/>
<protein>
    <recommendedName>
        <fullName evidence="3">Reverse transcriptase</fullName>
    </recommendedName>
</protein>
<proteinExistence type="predicted"/>
<dbReference type="PANTHER" id="PTHR19446">
    <property type="entry name" value="REVERSE TRANSCRIPTASES"/>
    <property type="match status" value="1"/>
</dbReference>
<dbReference type="STRING" id="45351.A7T462"/>
<evidence type="ECO:0000313" key="2">
    <source>
        <dbReference type="Proteomes" id="UP000001593"/>
    </source>
</evidence>
<dbReference type="OMA" id="SECENYR"/>
<dbReference type="Proteomes" id="UP000001593">
    <property type="component" value="Unassembled WGS sequence"/>
</dbReference>
<reference evidence="1 2" key="1">
    <citation type="journal article" date="2007" name="Science">
        <title>Sea anemone genome reveals ancestral eumetazoan gene repertoire and genomic organization.</title>
        <authorList>
            <person name="Putnam N.H."/>
            <person name="Srivastava M."/>
            <person name="Hellsten U."/>
            <person name="Dirks B."/>
            <person name="Chapman J."/>
            <person name="Salamov A."/>
            <person name="Terry A."/>
            <person name="Shapiro H."/>
            <person name="Lindquist E."/>
            <person name="Kapitonov V.V."/>
            <person name="Jurka J."/>
            <person name="Genikhovich G."/>
            <person name="Grigoriev I.V."/>
            <person name="Lucas S.M."/>
            <person name="Steele R.E."/>
            <person name="Finnerty J.R."/>
            <person name="Technau U."/>
            <person name="Martindale M.Q."/>
            <person name="Rokhsar D.S."/>
        </authorList>
    </citation>
    <scope>NUCLEOTIDE SEQUENCE [LARGE SCALE GENOMIC DNA]</scope>
    <source>
        <strain evidence="2">CH2 X CH6</strain>
    </source>
</reference>
<accession>A7T462</accession>
<dbReference type="EMBL" id="DS470782">
    <property type="protein sequence ID" value="EDO29251.1"/>
    <property type="molecule type" value="Genomic_DNA"/>
</dbReference>
<dbReference type="PhylomeDB" id="A7T462"/>
<name>A7T462_NEMVE</name>
<feature type="non-terminal residue" evidence="1">
    <location>
        <position position="90"/>
    </location>
</feature>
<organism evidence="1 2">
    <name type="scientific">Nematostella vectensis</name>
    <name type="common">Starlet sea anemone</name>
    <dbReference type="NCBI Taxonomy" id="45351"/>
    <lineage>
        <taxon>Eukaryota</taxon>
        <taxon>Metazoa</taxon>
        <taxon>Cnidaria</taxon>
        <taxon>Anthozoa</taxon>
        <taxon>Hexacorallia</taxon>
        <taxon>Actiniaria</taxon>
        <taxon>Edwardsiidae</taxon>
        <taxon>Nematostella</taxon>
    </lineage>
</organism>
<dbReference type="AlphaFoldDB" id="A7T462"/>